<dbReference type="Gene3D" id="3.30.70.2450">
    <property type="match status" value="1"/>
</dbReference>
<gene>
    <name evidence="4" type="ORF">GA0070563_11732</name>
</gene>
<accession>A0A1C5ARG0</accession>
<dbReference type="PRINTS" id="PR00420">
    <property type="entry name" value="RNGMNOXGNASE"/>
</dbReference>
<dbReference type="PANTHER" id="PTHR43476:SF4">
    <property type="entry name" value="BLR0106 PROTEIN"/>
    <property type="match status" value="1"/>
</dbReference>
<evidence type="ECO:0000256" key="2">
    <source>
        <dbReference type="ARBA" id="ARBA00023027"/>
    </source>
</evidence>
<protein>
    <submittedName>
        <fullName evidence="4">3-(3-hydroxy-phenyl)propionate hydroxylase</fullName>
    </submittedName>
</protein>
<keyword evidence="5" id="KW-1185">Reference proteome</keyword>
<proteinExistence type="predicted"/>
<dbReference type="PANTHER" id="PTHR43476">
    <property type="entry name" value="3-(3-HYDROXY-PHENYL)PROPIONATE/3-HYDROXYCINNAMIC ACID HYDROXYLASE"/>
    <property type="match status" value="1"/>
</dbReference>
<keyword evidence="1" id="KW-0560">Oxidoreductase</keyword>
<dbReference type="EMBL" id="FMCT01000017">
    <property type="protein sequence ID" value="SCF47792.1"/>
    <property type="molecule type" value="Genomic_DNA"/>
</dbReference>
<dbReference type="InterPro" id="IPR036188">
    <property type="entry name" value="FAD/NAD-bd_sf"/>
</dbReference>
<evidence type="ECO:0000313" key="5">
    <source>
        <dbReference type="Proteomes" id="UP000183585"/>
    </source>
</evidence>
<name>A0A1C5ARG0_9ACTN</name>
<dbReference type="InterPro" id="IPR002938">
    <property type="entry name" value="FAD-bd"/>
</dbReference>
<organism evidence="4 5">
    <name type="scientific">Micromonospora carbonacea</name>
    <dbReference type="NCBI Taxonomy" id="47853"/>
    <lineage>
        <taxon>Bacteria</taxon>
        <taxon>Bacillati</taxon>
        <taxon>Actinomycetota</taxon>
        <taxon>Actinomycetes</taxon>
        <taxon>Micromonosporales</taxon>
        <taxon>Micromonosporaceae</taxon>
        <taxon>Micromonospora</taxon>
    </lineage>
</organism>
<reference evidence="5" key="1">
    <citation type="submission" date="2016-06" db="EMBL/GenBank/DDBJ databases">
        <authorList>
            <person name="Varghese N."/>
            <person name="Submissions Spin"/>
        </authorList>
    </citation>
    <scope>NUCLEOTIDE SEQUENCE [LARGE SCALE GENOMIC DNA]</scope>
    <source>
        <strain evidence="5">DSM 43168</strain>
    </source>
</reference>
<dbReference type="Proteomes" id="UP000183585">
    <property type="component" value="Unassembled WGS sequence"/>
</dbReference>
<evidence type="ECO:0000313" key="4">
    <source>
        <dbReference type="EMBL" id="SCF47792.1"/>
    </source>
</evidence>
<dbReference type="RefSeq" id="WP_083302969.1">
    <property type="nucleotide sequence ID" value="NZ_FMCT01000017.1"/>
</dbReference>
<evidence type="ECO:0000256" key="1">
    <source>
        <dbReference type="ARBA" id="ARBA00023002"/>
    </source>
</evidence>
<dbReference type="GO" id="GO:0016491">
    <property type="term" value="F:oxidoreductase activity"/>
    <property type="evidence" value="ECO:0007669"/>
    <property type="project" value="UniProtKB-KW"/>
</dbReference>
<dbReference type="GO" id="GO:0071949">
    <property type="term" value="F:FAD binding"/>
    <property type="evidence" value="ECO:0007669"/>
    <property type="project" value="InterPro"/>
</dbReference>
<dbReference type="InterPro" id="IPR050631">
    <property type="entry name" value="PheA/TfdB_FAD_monoxygenase"/>
</dbReference>
<dbReference type="SUPFAM" id="SSF51905">
    <property type="entry name" value="FAD/NAD(P)-binding domain"/>
    <property type="match status" value="1"/>
</dbReference>
<dbReference type="Pfam" id="PF01494">
    <property type="entry name" value="FAD_binding_3"/>
    <property type="match status" value="1"/>
</dbReference>
<keyword evidence="2" id="KW-0520">NAD</keyword>
<dbReference type="AlphaFoldDB" id="A0A1C5ARG0"/>
<dbReference type="Gene3D" id="3.50.50.60">
    <property type="entry name" value="FAD/NAD(P)-binding domain"/>
    <property type="match status" value="1"/>
</dbReference>
<evidence type="ECO:0000259" key="3">
    <source>
        <dbReference type="Pfam" id="PF01494"/>
    </source>
</evidence>
<sequence length="412" mass="44146">MTSNGPAAPIHHSVLVVGAGPAGLSAALALRAAGLDATVLERRGPGAVRPGSRAAYLHGSSLVALEKLSPGLGHEIAGEGVMWSTKRSFWAGKEIYSKTYPPLLREGLPPFTSLPQVRTEDLMVAACRERGVQLHWDAEVSSAEISADGVRLTDTSGRTWTADYVIAADGSRSPLRSAAGIPLEGPRSQNTFVIVDLDDDPAHPVPIERVFHYHHPGVDGRNVLIVPFAGGWRVDLNLLVDDVPDTFTSPEGLRRWIPKVLPAAYGDRVRWVSTYRFAQQVAAHFTDEHRRVLLTGEASHLFAPFGARGMNSSIPDAIRAVDAVREALSAKDAAAAGAAVDRFARERKEAAEYNRACASAALEHMLADSRAVRLRRRTAAALAAVGRKAGEWLDSAPYGPKLAARGAARTSY</sequence>
<feature type="domain" description="FAD-binding" evidence="3">
    <location>
        <begin position="13"/>
        <end position="351"/>
    </location>
</feature>